<protein>
    <submittedName>
        <fullName evidence="2">Uncharacterized protein</fullName>
    </submittedName>
</protein>
<evidence type="ECO:0000313" key="3">
    <source>
        <dbReference type="Proteomes" id="UP001165082"/>
    </source>
</evidence>
<dbReference type="EMBL" id="BRXZ01001042">
    <property type="protein sequence ID" value="GMH60614.1"/>
    <property type="molecule type" value="Genomic_DNA"/>
</dbReference>
<proteinExistence type="predicted"/>
<dbReference type="Proteomes" id="UP001165082">
    <property type="component" value="Unassembled WGS sequence"/>
</dbReference>
<evidence type="ECO:0000313" key="2">
    <source>
        <dbReference type="EMBL" id="GMH60614.1"/>
    </source>
</evidence>
<reference evidence="2" key="1">
    <citation type="submission" date="2022-07" db="EMBL/GenBank/DDBJ databases">
        <title>Genome analysis of Parmales, a sister group of diatoms, reveals the evolutionary specialization of diatoms from phago-mixotrophs to photoautotrophs.</title>
        <authorList>
            <person name="Ban H."/>
            <person name="Sato S."/>
            <person name="Yoshikawa S."/>
            <person name="Kazumasa Y."/>
            <person name="Nakamura Y."/>
            <person name="Ichinomiya M."/>
            <person name="Saitoh K."/>
            <person name="Sato N."/>
            <person name="Blanc-Mathieu R."/>
            <person name="Endo H."/>
            <person name="Kuwata A."/>
            <person name="Ogata H."/>
        </authorList>
    </citation>
    <scope>NUCLEOTIDE SEQUENCE</scope>
</reference>
<organism evidence="2 3">
    <name type="scientific">Triparma retinervis</name>
    <dbReference type="NCBI Taxonomy" id="2557542"/>
    <lineage>
        <taxon>Eukaryota</taxon>
        <taxon>Sar</taxon>
        <taxon>Stramenopiles</taxon>
        <taxon>Ochrophyta</taxon>
        <taxon>Bolidophyceae</taxon>
        <taxon>Parmales</taxon>
        <taxon>Triparmaceae</taxon>
        <taxon>Triparma</taxon>
    </lineage>
</organism>
<sequence>MSIVNTPTFKDLANVPQLVASPDSSKGDSSEGGEAAHVTQGVVTQGVVTQGVVTQGVLTQGGKEREDMNDEEEDERFREKAMEEIARIIKESAREITRAKVEDEAGGGGGGMPNFALAVDEHVADAVEICCEELRDRMEEILGVEGSFVSLLYNNSEVVTSEAERKRERFGKMVDRAISEALDNGWDTRSHLLNRLGGWWMEANGAHQSPARLSDAHSLVLCHRRAAATRAGDNLVSCLEQRLVEAVPEMVEEGLLGWGSCATGEEIEEIMRVVDLGRRTVFAASEARVTGRGGEEEELGWAILGSEDGVEWVDAQEEVGGFRYIRVVRGGRGGAEVEGIELFGNLYRV</sequence>
<feature type="compositionally biased region" description="Low complexity" evidence="1">
    <location>
        <begin position="32"/>
        <end position="41"/>
    </location>
</feature>
<dbReference type="InterPro" id="IPR008164">
    <property type="entry name" value="XGLTT_rpt"/>
</dbReference>
<keyword evidence="3" id="KW-1185">Reference proteome</keyword>
<gene>
    <name evidence="2" type="ORF">TrRE_jg12580</name>
</gene>
<accession>A0A9W6ZU46</accession>
<comment type="caution">
    <text evidence="2">The sequence shown here is derived from an EMBL/GenBank/DDBJ whole genome shotgun (WGS) entry which is preliminary data.</text>
</comment>
<evidence type="ECO:0000256" key="1">
    <source>
        <dbReference type="SAM" id="MobiDB-lite"/>
    </source>
</evidence>
<dbReference type="OrthoDB" id="10516511at2759"/>
<feature type="region of interest" description="Disordered" evidence="1">
    <location>
        <begin position="54"/>
        <end position="76"/>
    </location>
</feature>
<feature type="region of interest" description="Disordered" evidence="1">
    <location>
        <begin position="1"/>
        <end position="41"/>
    </location>
</feature>
<name>A0A9W6ZU46_9STRA</name>
<dbReference type="AlphaFoldDB" id="A0A9W6ZU46"/>
<dbReference type="Pfam" id="PF01744">
    <property type="entry name" value="GLTT"/>
    <property type="match status" value="1"/>
</dbReference>